<protein>
    <recommendedName>
        <fullName evidence="4">Tetratricopeptide repeat protein</fullName>
    </recommendedName>
</protein>
<gene>
    <name evidence="2" type="ORF">FNK824_LOCUS42201</name>
</gene>
<comment type="caution">
    <text evidence="2">The sequence shown here is derived from an EMBL/GenBank/DDBJ whole genome shotgun (WGS) entry which is preliminary data.</text>
</comment>
<evidence type="ECO:0000313" key="2">
    <source>
        <dbReference type="EMBL" id="CAF4346829.1"/>
    </source>
</evidence>
<dbReference type="InterPro" id="IPR019734">
    <property type="entry name" value="TPR_rpt"/>
</dbReference>
<dbReference type="Gene3D" id="1.25.40.10">
    <property type="entry name" value="Tetratricopeptide repeat domain"/>
    <property type="match status" value="1"/>
</dbReference>
<evidence type="ECO:0000256" key="1">
    <source>
        <dbReference type="PROSITE-ProRule" id="PRU00339"/>
    </source>
</evidence>
<accession>A0A820KRI5</accession>
<dbReference type="InterPro" id="IPR011990">
    <property type="entry name" value="TPR-like_helical_dom_sf"/>
</dbReference>
<dbReference type="EMBL" id="CAJOBE010047608">
    <property type="protein sequence ID" value="CAF4346829.1"/>
    <property type="molecule type" value="Genomic_DNA"/>
</dbReference>
<reference evidence="2" key="1">
    <citation type="submission" date="2021-02" db="EMBL/GenBank/DDBJ databases">
        <authorList>
            <person name="Nowell W R."/>
        </authorList>
    </citation>
    <scope>NUCLEOTIDE SEQUENCE</scope>
</reference>
<dbReference type="PROSITE" id="PS50005">
    <property type="entry name" value="TPR"/>
    <property type="match status" value="1"/>
</dbReference>
<evidence type="ECO:0000313" key="3">
    <source>
        <dbReference type="Proteomes" id="UP000663874"/>
    </source>
</evidence>
<proteinExistence type="predicted"/>
<dbReference type="AlphaFoldDB" id="A0A820KRI5"/>
<name>A0A820KRI5_9BILA</name>
<feature type="repeat" description="TPR" evidence="1">
    <location>
        <begin position="10"/>
        <end position="43"/>
    </location>
</feature>
<keyword evidence="1" id="KW-0802">TPR repeat</keyword>
<sequence length="62" mass="7306">MLPDNDIRWGFYYLNMGVCYANQKKYEEGIENYQNAIKILEKHLPTAPDDYALCYANMGECY</sequence>
<dbReference type="SMART" id="SM00028">
    <property type="entry name" value="TPR"/>
    <property type="match status" value="1"/>
</dbReference>
<evidence type="ECO:0008006" key="4">
    <source>
        <dbReference type="Google" id="ProtNLM"/>
    </source>
</evidence>
<feature type="non-terminal residue" evidence="2">
    <location>
        <position position="62"/>
    </location>
</feature>
<dbReference type="Proteomes" id="UP000663874">
    <property type="component" value="Unassembled WGS sequence"/>
</dbReference>
<dbReference type="Pfam" id="PF00515">
    <property type="entry name" value="TPR_1"/>
    <property type="match status" value="1"/>
</dbReference>
<organism evidence="2 3">
    <name type="scientific">Rotaria sordida</name>
    <dbReference type="NCBI Taxonomy" id="392033"/>
    <lineage>
        <taxon>Eukaryota</taxon>
        <taxon>Metazoa</taxon>
        <taxon>Spiralia</taxon>
        <taxon>Gnathifera</taxon>
        <taxon>Rotifera</taxon>
        <taxon>Eurotatoria</taxon>
        <taxon>Bdelloidea</taxon>
        <taxon>Philodinida</taxon>
        <taxon>Philodinidae</taxon>
        <taxon>Rotaria</taxon>
    </lineage>
</organism>
<dbReference type="SUPFAM" id="SSF48452">
    <property type="entry name" value="TPR-like"/>
    <property type="match status" value="1"/>
</dbReference>